<feature type="compositionally biased region" description="Acidic residues" evidence="1">
    <location>
        <begin position="384"/>
        <end position="438"/>
    </location>
</feature>
<reference evidence="3 4" key="1">
    <citation type="submission" date="2019-03" db="EMBL/GenBank/DDBJ databases">
        <title>Sequencing 23 genomes of Wallemia ichthyophaga.</title>
        <authorList>
            <person name="Gostincar C."/>
        </authorList>
    </citation>
    <scope>NUCLEOTIDE SEQUENCE [LARGE SCALE GENOMIC DNA]</scope>
    <source>
        <strain evidence="3 4">EXF-5753</strain>
    </source>
</reference>
<evidence type="ECO:0000259" key="2">
    <source>
        <dbReference type="PROSITE" id="PS50833"/>
    </source>
</evidence>
<comment type="caution">
    <text evidence="3">The sequence shown here is derived from an EMBL/GenBank/DDBJ whole genome shotgun (WGS) entry which is preliminary data.</text>
</comment>
<feature type="compositionally biased region" description="Basic and acidic residues" evidence="1">
    <location>
        <begin position="918"/>
        <end position="931"/>
    </location>
</feature>
<feature type="compositionally biased region" description="Basic and acidic residues" evidence="1">
    <location>
        <begin position="876"/>
        <end position="885"/>
    </location>
</feature>
<organism evidence="3 4">
    <name type="scientific">Wallemia hederae</name>
    <dbReference type="NCBI Taxonomy" id="1540922"/>
    <lineage>
        <taxon>Eukaryota</taxon>
        <taxon>Fungi</taxon>
        <taxon>Dikarya</taxon>
        <taxon>Basidiomycota</taxon>
        <taxon>Wallemiomycotina</taxon>
        <taxon>Wallemiomycetes</taxon>
        <taxon>Wallemiales</taxon>
        <taxon>Wallemiaceae</taxon>
        <taxon>Wallemia</taxon>
    </lineage>
</organism>
<dbReference type="GO" id="GO:0005096">
    <property type="term" value="F:GTPase activator activity"/>
    <property type="evidence" value="ECO:0007669"/>
    <property type="project" value="InterPro"/>
</dbReference>
<feature type="region of interest" description="Disordered" evidence="1">
    <location>
        <begin position="248"/>
        <end position="267"/>
    </location>
</feature>
<dbReference type="SMART" id="SM00879">
    <property type="entry name" value="Brix"/>
    <property type="match status" value="1"/>
</dbReference>
<keyword evidence="4" id="KW-1185">Reference proteome</keyword>
<gene>
    <name evidence="3" type="ORF">E3P99_02359</name>
</gene>
<feature type="region of interest" description="Disordered" evidence="1">
    <location>
        <begin position="343"/>
        <end position="438"/>
    </location>
</feature>
<dbReference type="GO" id="GO:0006364">
    <property type="term" value="P:rRNA processing"/>
    <property type="evidence" value="ECO:0007669"/>
    <property type="project" value="InterPro"/>
</dbReference>
<feature type="compositionally biased region" description="Polar residues" evidence="1">
    <location>
        <begin position="781"/>
        <end position="802"/>
    </location>
</feature>
<dbReference type="EMBL" id="SPNW01000033">
    <property type="protein sequence ID" value="TIA88821.1"/>
    <property type="molecule type" value="Genomic_DNA"/>
</dbReference>
<feature type="compositionally biased region" description="Basic and acidic residues" evidence="1">
    <location>
        <begin position="343"/>
        <end position="383"/>
    </location>
</feature>
<dbReference type="PROSITE" id="PS50833">
    <property type="entry name" value="BRIX"/>
    <property type="match status" value="1"/>
</dbReference>
<sequence>MARRSREKKNRTHKKGGLLSHAPGSEENSNVKIPKSFVIKSGDVGKSINQLVKEIRGVLEPNTASRLKERKKNKLPDFLALTSTLGLTHIVIFTRSANHVNMRLARTPKGPTLHFRVERYSLMSDLKNSSKKIGNLVNTHKVPPLLVLNGFLQDSRPHKLMTQLFQSLFPPLDVSNLPLSQARRLLLLSYNPATHTIDMRHYEITVKPYGVSKRVRRVVPGASTTNKLPNLSNVQDISQYILGQDNSGYESAATSDSEVESEVDESGQPVRVVQLAEDFVGRGNKKDEKRAIKLKEIGPRLELNLVKITTGLAGSQPKKHGMGGNNEGEVLFHEYINKSKKEVKDLAKKHAERKAEIARRRKEQEANVERKRKDKEARKAKGEEVEDEEEIDEDEVDDDFDEMGDPEEDLERLEFDEPSEEEVSEEESEESEESEDELLTIGADEIKEEWDEDFEFDKESIRMNNKSNISEWDEDIQKSDYTQSTLFDSFKSSSSKTNSLRSLIENNVDDSLTKYNASNSLPSRHSRHISFNDTPKPILLTPPVTYKDNTNPRARRNSLGDLRIPQRVKAAQQGLKVQLGSVREFAKGVDELRQLKISLDSTRDSIPWPSDSLSSELAEKCIDLDAKYSTTWDSANVLIELASGSGVVPISSNDYNHSALPRSLTTSPANLNSFSDQNKEHSHSNSLNNRQLDILKSMLQYPPSTSKEVHFNGPSDMISPRDSFSVTNTQNLNNVNDYNDLNSPPSTPLARKSQHSRLRRASRAGLNSFKDLIKQFVGSVETPSKDTAQSTRLSQDTPSKSLDSPIPPPPQTLHRKRPSIAQLFNSATRKASSASLQRKSSISSQKRRSMHMRDSSIPMAEKESVEEIKVIKEANRDVKDVKDDEQTPVQTPTKPKRLALESRSYSENLSTPRSRISSSRERERENSENDKIQFPLSTPIHQGNNSMQNSDSNDDCKLQLTPDALPQLLGHVHNVKRVCEESLEQWINIPASLPSS</sequence>
<dbReference type="Pfam" id="PF04427">
    <property type="entry name" value="Brix"/>
    <property type="match status" value="1"/>
</dbReference>
<evidence type="ECO:0000313" key="3">
    <source>
        <dbReference type="EMBL" id="TIA88821.1"/>
    </source>
</evidence>
<feature type="compositionally biased region" description="Basic residues" evidence="1">
    <location>
        <begin position="1"/>
        <end position="16"/>
    </location>
</feature>
<dbReference type="GO" id="GO:0019843">
    <property type="term" value="F:rRNA binding"/>
    <property type="evidence" value="ECO:0007669"/>
    <property type="project" value="InterPro"/>
</dbReference>
<feature type="domain" description="Brix" evidence="2">
    <location>
        <begin position="34"/>
        <end position="314"/>
    </location>
</feature>
<accession>A0A4T0FKG5</accession>
<dbReference type="InterPro" id="IPR045112">
    <property type="entry name" value="PPAN-like"/>
</dbReference>
<feature type="compositionally biased region" description="Low complexity" evidence="1">
    <location>
        <begin position="726"/>
        <end position="742"/>
    </location>
</feature>
<dbReference type="Pfam" id="PF20162">
    <property type="entry name" value="Etd1"/>
    <property type="match status" value="1"/>
</dbReference>
<dbReference type="PANTHER" id="PTHR12661:SF5">
    <property type="entry name" value="SUPPRESSOR OF SWI4 1 HOMOLOG"/>
    <property type="match status" value="1"/>
</dbReference>
<feature type="region of interest" description="Disordered" evidence="1">
    <location>
        <begin position="780"/>
        <end position="864"/>
    </location>
</feature>
<dbReference type="AlphaFoldDB" id="A0A4T0FKG5"/>
<feature type="compositionally biased region" description="Polar residues" evidence="1">
    <location>
        <begin position="903"/>
        <end position="912"/>
    </location>
</feature>
<feature type="compositionally biased region" description="Low complexity" evidence="1">
    <location>
        <begin position="829"/>
        <end position="844"/>
    </location>
</feature>
<proteinExistence type="predicted"/>
<dbReference type="GO" id="GO:0000027">
    <property type="term" value="P:ribosomal large subunit assembly"/>
    <property type="evidence" value="ECO:0007669"/>
    <property type="project" value="TreeGrafter"/>
</dbReference>
<feature type="region of interest" description="Disordered" evidence="1">
    <location>
        <begin position="704"/>
        <end position="760"/>
    </location>
</feature>
<name>A0A4T0FKG5_9BASI</name>
<feature type="region of interest" description="Disordered" evidence="1">
    <location>
        <begin position="1"/>
        <end position="30"/>
    </location>
</feature>
<evidence type="ECO:0000313" key="4">
    <source>
        <dbReference type="Proteomes" id="UP000310189"/>
    </source>
</evidence>
<dbReference type="GO" id="GO:1902412">
    <property type="term" value="P:regulation of mitotic cytokinesis"/>
    <property type="evidence" value="ECO:0007669"/>
    <property type="project" value="InterPro"/>
</dbReference>
<dbReference type="GO" id="GO:0030687">
    <property type="term" value="C:preribosome, large subunit precursor"/>
    <property type="evidence" value="ECO:0007669"/>
    <property type="project" value="TreeGrafter"/>
</dbReference>
<dbReference type="InterPro" id="IPR007109">
    <property type="entry name" value="Brix"/>
</dbReference>
<feature type="region of interest" description="Disordered" evidence="1">
    <location>
        <begin position="876"/>
        <end position="954"/>
    </location>
</feature>
<dbReference type="PANTHER" id="PTHR12661">
    <property type="entry name" value="PETER PAN-RELATED"/>
    <property type="match status" value="1"/>
</dbReference>
<protein>
    <recommendedName>
        <fullName evidence="2">Brix domain-containing protein</fullName>
    </recommendedName>
</protein>
<evidence type="ECO:0000256" key="1">
    <source>
        <dbReference type="SAM" id="MobiDB-lite"/>
    </source>
</evidence>
<dbReference type="Proteomes" id="UP000310189">
    <property type="component" value="Unassembled WGS sequence"/>
</dbReference>
<dbReference type="OrthoDB" id="10261452at2759"/>
<dbReference type="InterPro" id="IPR045342">
    <property type="entry name" value="Etd1"/>
</dbReference>